<comment type="caution">
    <text evidence="6">The sequence shown here is derived from an EMBL/GenBank/DDBJ whole genome shotgun (WGS) entry which is preliminary data.</text>
</comment>
<dbReference type="GO" id="GO:0045732">
    <property type="term" value="P:positive regulation of protein catabolic process"/>
    <property type="evidence" value="ECO:0007669"/>
    <property type="project" value="TreeGrafter"/>
</dbReference>
<dbReference type="Proteomes" id="UP000494165">
    <property type="component" value="Unassembled WGS sequence"/>
</dbReference>
<dbReference type="OrthoDB" id="5959761at2759"/>
<dbReference type="PANTHER" id="PTHR10279:SF10">
    <property type="entry name" value="ORNITHINE DECARBOXYLASE ANTIZYME"/>
    <property type="match status" value="1"/>
</dbReference>
<dbReference type="PANTHER" id="PTHR10279">
    <property type="entry name" value="ORNITHINE DECARBOXYLASE ANTIZYME"/>
    <property type="match status" value="1"/>
</dbReference>
<dbReference type="GO" id="GO:0005634">
    <property type="term" value="C:nucleus"/>
    <property type="evidence" value="ECO:0007669"/>
    <property type="project" value="TreeGrafter"/>
</dbReference>
<keyword evidence="7" id="KW-1185">Reference proteome</keyword>
<evidence type="ECO:0000313" key="7">
    <source>
        <dbReference type="Proteomes" id="UP000494165"/>
    </source>
</evidence>
<reference evidence="6 7" key="1">
    <citation type="submission" date="2020-04" db="EMBL/GenBank/DDBJ databases">
        <authorList>
            <person name="Alioto T."/>
            <person name="Alioto T."/>
            <person name="Gomez Garrido J."/>
        </authorList>
    </citation>
    <scope>NUCLEOTIDE SEQUENCE [LARGE SCALE GENOMIC DNA]</scope>
</reference>
<dbReference type="GO" id="GO:0008073">
    <property type="term" value="F:ornithine decarboxylase inhibitor activity"/>
    <property type="evidence" value="ECO:0007669"/>
    <property type="project" value="InterPro"/>
</dbReference>
<evidence type="ECO:0000256" key="5">
    <source>
        <dbReference type="SAM" id="MobiDB-lite"/>
    </source>
</evidence>
<evidence type="ECO:0000256" key="3">
    <source>
        <dbReference type="ARBA" id="ARBA00017712"/>
    </source>
</evidence>
<evidence type="ECO:0000313" key="6">
    <source>
        <dbReference type="EMBL" id="CAB3380022.1"/>
    </source>
</evidence>
<evidence type="ECO:0000256" key="4">
    <source>
        <dbReference type="ARBA" id="ARBA00022758"/>
    </source>
</evidence>
<dbReference type="Pfam" id="PF02100">
    <property type="entry name" value="ODC_AZ"/>
    <property type="match status" value="1"/>
</dbReference>
<evidence type="ECO:0000256" key="2">
    <source>
        <dbReference type="ARBA" id="ARBA00011836"/>
    </source>
</evidence>
<dbReference type="AlphaFoldDB" id="A0A8S1D8F6"/>
<name>A0A8S1D8F6_9INSE</name>
<dbReference type="InterPro" id="IPR002993">
    <property type="entry name" value="ODC_AZ"/>
</dbReference>
<dbReference type="InterPro" id="IPR016181">
    <property type="entry name" value="Acyl_CoA_acyltransferase"/>
</dbReference>
<dbReference type="SUPFAM" id="SSF55729">
    <property type="entry name" value="Acyl-CoA N-acyltransferases (Nat)"/>
    <property type="match status" value="1"/>
</dbReference>
<dbReference type="GO" id="GO:0075523">
    <property type="term" value="P:viral translational frameshifting"/>
    <property type="evidence" value="ECO:0007669"/>
    <property type="project" value="UniProtKB-KW"/>
</dbReference>
<dbReference type="InterPro" id="IPR038581">
    <property type="entry name" value="ODC_AZ_sf"/>
</dbReference>
<dbReference type="GO" id="GO:0005737">
    <property type="term" value="C:cytoplasm"/>
    <property type="evidence" value="ECO:0007669"/>
    <property type="project" value="TreeGrafter"/>
</dbReference>
<gene>
    <name evidence="6" type="ORF">CLODIP_2_CD02859</name>
</gene>
<keyword evidence="4" id="KW-0688">Ribosomal frameshifting</keyword>
<feature type="region of interest" description="Disordered" evidence="5">
    <location>
        <begin position="1"/>
        <end position="36"/>
    </location>
</feature>
<accession>A0A8S1D8F6</accession>
<proteinExistence type="inferred from homology"/>
<comment type="subunit">
    <text evidence="2">Interacts with ODC1 and thereby sterically blocks ODC homodimerization.</text>
</comment>
<evidence type="ECO:0000256" key="1">
    <source>
        <dbReference type="ARBA" id="ARBA00008796"/>
    </source>
</evidence>
<dbReference type="EMBL" id="CADEPI010000199">
    <property type="protein sequence ID" value="CAB3380022.1"/>
    <property type="molecule type" value="Genomic_DNA"/>
</dbReference>
<comment type="similarity">
    <text evidence="1">Belongs to the ODC antizyme family.</text>
</comment>
<organism evidence="6 7">
    <name type="scientific">Cloeon dipterum</name>
    <dbReference type="NCBI Taxonomy" id="197152"/>
    <lineage>
        <taxon>Eukaryota</taxon>
        <taxon>Metazoa</taxon>
        <taxon>Ecdysozoa</taxon>
        <taxon>Arthropoda</taxon>
        <taxon>Hexapoda</taxon>
        <taxon>Insecta</taxon>
        <taxon>Pterygota</taxon>
        <taxon>Palaeoptera</taxon>
        <taxon>Ephemeroptera</taxon>
        <taxon>Pisciforma</taxon>
        <taxon>Baetidae</taxon>
        <taxon>Cloeon</taxon>
    </lineage>
</organism>
<sequence length="267" mass="29889">MKAMPGLISNSQPEPRHFSITLGGGPRGVGKPKELSVSHQNAVQEELSHRAGGADQNGVRLTFVLNLAQNTEVRWESVLWQGRLYLQVPSCLLPEGSKEGFVSILEYAEDALQCSSVILCLKKDRSDRALLLRTFMFLGFQVLPPDHEMVPANIESNLYMIYSIEYNRSIDKCCNRHVATADRELAISESRQRQPSLPDQLILFGPRQRQRAIARRRCKTSASQFQPHTCVEQRNSKGRCPPCSLSSGSTSSARPRSLLFIVVVINR</sequence>
<dbReference type="Gene3D" id="3.40.630.60">
    <property type="match status" value="1"/>
</dbReference>
<protein>
    <recommendedName>
        <fullName evidence="3">Ornithine decarboxylase antizyme</fullName>
    </recommendedName>
</protein>